<dbReference type="Proteomes" id="UP000240243">
    <property type="component" value="Unassembled WGS sequence"/>
</dbReference>
<protein>
    <submittedName>
        <fullName evidence="1">Uncharacterized protein</fullName>
    </submittedName>
</protein>
<keyword evidence="2" id="KW-1185">Reference proteome</keyword>
<proteinExistence type="predicted"/>
<dbReference type="RefSeq" id="WP_106728250.1">
    <property type="nucleotide sequence ID" value="NZ_PXYG01000001.1"/>
</dbReference>
<dbReference type="SUPFAM" id="SSF46785">
    <property type="entry name" value="Winged helix' DNA-binding domain"/>
    <property type="match status" value="1"/>
</dbReference>
<reference evidence="1 2" key="1">
    <citation type="submission" date="2018-03" db="EMBL/GenBank/DDBJ databases">
        <title>The draft genome of Zobellella sp. 59N8.</title>
        <authorList>
            <person name="Liu L."/>
            <person name="Li L."/>
            <person name="Zhang X."/>
            <person name="Liang L."/>
            <person name="Wang T."/>
        </authorList>
    </citation>
    <scope>NUCLEOTIDE SEQUENCE [LARGE SCALE GENOMIC DNA]</scope>
    <source>
        <strain evidence="1 2">59N8</strain>
    </source>
</reference>
<comment type="caution">
    <text evidence="1">The sequence shown here is derived from an EMBL/GenBank/DDBJ whole genome shotgun (WGS) entry which is preliminary data.</text>
</comment>
<sequence length="91" mass="9837">MDIEFLRDTSLAAADAMETGGSIGGQIGGQMLELTGRQRDVLVLIQENPPITRQARADKLNINASAVQNKLKEAGAIERIGGTRGYWKVKI</sequence>
<organism evidence="1 2">
    <name type="scientific">Zobellella endophytica</name>
    <dbReference type="NCBI Taxonomy" id="2116700"/>
    <lineage>
        <taxon>Bacteria</taxon>
        <taxon>Pseudomonadati</taxon>
        <taxon>Pseudomonadota</taxon>
        <taxon>Gammaproteobacteria</taxon>
        <taxon>Aeromonadales</taxon>
        <taxon>Aeromonadaceae</taxon>
        <taxon>Zobellella</taxon>
    </lineage>
</organism>
<dbReference type="EMBL" id="PXYG01000001">
    <property type="protein sequence ID" value="PSJ47839.1"/>
    <property type="molecule type" value="Genomic_DNA"/>
</dbReference>
<evidence type="ECO:0000313" key="1">
    <source>
        <dbReference type="EMBL" id="PSJ47839.1"/>
    </source>
</evidence>
<accession>A0A2P7RCB0</accession>
<dbReference type="OrthoDB" id="9807853at2"/>
<gene>
    <name evidence="1" type="ORF">C7H85_03225</name>
</gene>
<dbReference type="InterPro" id="IPR036390">
    <property type="entry name" value="WH_DNA-bd_sf"/>
</dbReference>
<name>A0A2P7RCB0_9GAMM</name>
<dbReference type="AlphaFoldDB" id="A0A2P7RCB0"/>
<evidence type="ECO:0000313" key="2">
    <source>
        <dbReference type="Proteomes" id="UP000240243"/>
    </source>
</evidence>